<dbReference type="Proteomes" id="UP001216674">
    <property type="component" value="Unassembled WGS sequence"/>
</dbReference>
<feature type="transmembrane region" description="Helical" evidence="1">
    <location>
        <begin position="63"/>
        <end position="82"/>
    </location>
</feature>
<gene>
    <name evidence="2" type="ORF">P3W85_44785</name>
</gene>
<dbReference type="EMBL" id="JARJLM010000723">
    <property type="protein sequence ID" value="MDF3839993.1"/>
    <property type="molecule type" value="Genomic_DNA"/>
</dbReference>
<evidence type="ECO:0000313" key="2">
    <source>
        <dbReference type="EMBL" id="MDF3839993.1"/>
    </source>
</evidence>
<dbReference type="SUPFAM" id="SSF48317">
    <property type="entry name" value="Acid phosphatase/Vanadium-dependent haloperoxidase"/>
    <property type="match status" value="1"/>
</dbReference>
<evidence type="ECO:0000313" key="3">
    <source>
        <dbReference type="Proteomes" id="UP001216674"/>
    </source>
</evidence>
<name>A0ABT6B540_9BURK</name>
<accession>A0ABT6B540</accession>
<dbReference type="InterPro" id="IPR036938">
    <property type="entry name" value="PAP2/HPO_sf"/>
</dbReference>
<feature type="transmembrane region" description="Helical" evidence="1">
    <location>
        <begin position="20"/>
        <end position="43"/>
    </location>
</feature>
<keyword evidence="1" id="KW-1133">Transmembrane helix</keyword>
<organism evidence="2 3">
    <name type="scientific">Cupriavidus basilensis</name>
    <dbReference type="NCBI Taxonomy" id="68895"/>
    <lineage>
        <taxon>Bacteria</taxon>
        <taxon>Pseudomonadati</taxon>
        <taxon>Pseudomonadota</taxon>
        <taxon>Betaproteobacteria</taxon>
        <taxon>Burkholderiales</taxon>
        <taxon>Burkholderiaceae</taxon>
        <taxon>Cupriavidus</taxon>
    </lineage>
</organism>
<comment type="caution">
    <text evidence="2">The sequence shown here is derived from an EMBL/GenBank/DDBJ whole genome shotgun (WGS) entry which is preliminary data.</text>
</comment>
<protein>
    <submittedName>
        <fullName evidence="2">Uncharacterized protein</fullName>
    </submittedName>
</protein>
<keyword evidence="1" id="KW-0812">Transmembrane</keyword>
<sequence>MIPATVGIGWLRGNECARKLLLEATASGLVGLLISQIIGMAWPHPRPFMIGLGHTFLAHAPDSSLPSDHLILLWAVAFSFVAHRRARPAGRALAVLGLPGPAYRVAARIYLCLFAPLIRRGWARR</sequence>
<evidence type="ECO:0000256" key="1">
    <source>
        <dbReference type="SAM" id="Phobius"/>
    </source>
</evidence>
<keyword evidence="1" id="KW-0472">Membrane</keyword>
<keyword evidence="3" id="KW-1185">Reference proteome</keyword>
<dbReference type="RefSeq" id="WP_276269561.1">
    <property type="nucleotide sequence ID" value="NZ_JARJLM010000723.1"/>
</dbReference>
<proteinExistence type="predicted"/>
<reference evidence="2 3" key="1">
    <citation type="submission" date="2023-03" db="EMBL/GenBank/DDBJ databases">
        <title>Draft assemblies of triclosan tolerant bacteria isolated from returned activated sludge.</title>
        <authorList>
            <person name="Van Hamelsveld S."/>
        </authorList>
    </citation>
    <scope>NUCLEOTIDE SEQUENCE [LARGE SCALE GENOMIC DNA]</scope>
    <source>
        <strain evidence="2 3">GW210010_S58</strain>
    </source>
</reference>